<proteinExistence type="predicted"/>
<sequence>MGTVKCDLLKIEGCRATLFKVDEPRGSFGLVLSGGGDIKFRFSMRFQMKRELVLTSCWWFGAGLGLCCDT</sequence>
<reference evidence="1 2" key="1">
    <citation type="submission" date="2019-04" db="EMBL/GenBank/DDBJ databases">
        <authorList>
            <consortium name="DOE Joint Genome Institute"/>
            <person name="Mondo S."/>
            <person name="Kjaerbolling I."/>
            <person name="Vesth T."/>
            <person name="Frisvad J.C."/>
            <person name="Nybo J.L."/>
            <person name="Theobald S."/>
            <person name="Kildgaard S."/>
            <person name="Isbrandt T."/>
            <person name="Kuo A."/>
            <person name="Sato A."/>
            <person name="Lyhne E.K."/>
            <person name="Kogle M.E."/>
            <person name="Wiebenga A."/>
            <person name="Kun R.S."/>
            <person name="Lubbers R.J."/>
            <person name="Makela M.R."/>
            <person name="Barry K."/>
            <person name="Chovatia M."/>
            <person name="Clum A."/>
            <person name="Daum C."/>
            <person name="Haridas S."/>
            <person name="He G."/>
            <person name="LaButti K."/>
            <person name="Lipzen A."/>
            <person name="Riley R."/>
            <person name="Salamov A."/>
            <person name="Simmons B.A."/>
            <person name="Magnuson J.K."/>
            <person name="Henrissat B."/>
            <person name="Mortensen U.H."/>
            <person name="Larsen T.O."/>
            <person name="Devries R.P."/>
            <person name="Grigoriev I.V."/>
            <person name="Machida M."/>
            <person name="Baker S.E."/>
            <person name="Andersen M.R."/>
            <person name="Cantor M.N."/>
            <person name="Hua S.X."/>
        </authorList>
    </citation>
    <scope>NUCLEOTIDE SEQUENCE [LARGE SCALE GENOMIC DNA]</scope>
    <source>
        <strain evidence="1 2">CBS 117616</strain>
    </source>
</reference>
<dbReference type="EMBL" id="ML735748">
    <property type="protein sequence ID" value="KAE8416667.1"/>
    <property type="molecule type" value="Genomic_DNA"/>
</dbReference>
<name>A0ABQ6WHQ4_9EURO</name>
<organism evidence="1 2">
    <name type="scientific">Aspergillus pseudocaelatus</name>
    <dbReference type="NCBI Taxonomy" id="1825620"/>
    <lineage>
        <taxon>Eukaryota</taxon>
        <taxon>Fungi</taxon>
        <taxon>Dikarya</taxon>
        <taxon>Ascomycota</taxon>
        <taxon>Pezizomycotina</taxon>
        <taxon>Eurotiomycetes</taxon>
        <taxon>Eurotiomycetidae</taxon>
        <taxon>Eurotiales</taxon>
        <taxon>Aspergillaceae</taxon>
        <taxon>Aspergillus</taxon>
        <taxon>Aspergillus subgen. Circumdati</taxon>
    </lineage>
</organism>
<evidence type="ECO:0000313" key="2">
    <source>
        <dbReference type="Proteomes" id="UP000325395"/>
    </source>
</evidence>
<gene>
    <name evidence="1" type="ORF">BDV36DRAFT_259289</name>
</gene>
<accession>A0ABQ6WHQ4</accession>
<evidence type="ECO:0000313" key="1">
    <source>
        <dbReference type="EMBL" id="KAE8416667.1"/>
    </source>
</evidence>
<protein>
    <submittedName>
        <fullName evidence="1">Uncharacterized protein</fullName>
    </submittedName>
</protein>
<dbReference type="Proteomes" id="UP000325395">
    <property type="component" value="Unassembled WGS sequence"/>
</dbReference>
<keyword evidence="2" id="KW-1185">Reference proteome</keyword>